<name>A0A481Z399_9VIRU</name>
<accession>A0A481Z399</accession>
<gene>
    <name evidence="1" type="ORF">LCPAC103_00340</name>
</gene>
<proteinExistence type="predicted"/>
<evidence type="ECO:0000313" key="1">
    <source>
        <dbReference type="EMBL" id="QBK90353.1"/>
    </source>
</evidence>
<organism evidence="1">
    <name type="scientific">Pithovirus LCPAC103</name>
    <dbReference type="NCBI Taxonomy" id="2506588"/>
    <lineage>
        <taxon>Viruses</taxon>
        <taxon>Pithoviruses</taxon>
    </lineage>
</organism>
<protein>
    <submittedName>
        <fullName evidence="1">Uncharacterized protein</fullName>
    </submittedName>
</protein>
<sequence length="82" mass="9002">MEKSSASLTTASILERLTIDQVAELKTALWPQLYIVVTEGWYGSEGGFEPKVFGAKEDADSYAQEIGSSGNLDTRIFVRQLS</sequence>
<dbReference type="EMBL" id="MK500478">
    <property type="protein sequence ID" value="QBK90353.1"/>
    <property type="molecule type" value="Genomic_DNA"/>
</dbReference>
<reference evidence="1" key="1">
    <citation type="journal article" date="2019" name="MBio">
        <title>Virus Genomes from Deep Sea Sediments Expand the Ocean Megavirome and Support Independent Origins of Viral Gigantism.</title>
        <authorList>
            <person name="Backstrom D."/>
            <person name="Yutin N."/>
            <person name="Jorgensen S.L."/>
            <person name="Dharamshi J."/>
            <person name="Homa F."/>
            <person name="Zaremba-Niedwiedzka K."/>
            <person name="Spang A."/>
            <person name="Wolf Y.I."/>
            <person name="Koonin E.V."/>
            <person name="Ettema T.J."/>
        </authorList>
    </citation>
    <scope>NUCLEOTIDE SEQUENCE</scope>
</reference>